<protein>
    <submittedName>
        <fullName evidence="1">Uncharacterized protein</fullName>
    </submittedName>
</protein>
<comment type="caution">
    <text evidence="1">The sequence shown here is derived from an EMBL/GenBank/DDBJ whole genome shotgun (WGS) entry which is preliminary data.</text>
</comment>
<evidence type="ECO:0000313" key="2">
    <source>
        <dbReference type="Proteomes" id="UP001642360"/>
    </source>
</evidence>
<reference evidence="1 2" key="1">
    <citation type="submission" date="2024-02" db="EMBL/GenBank/DDBJ databases">
        <authorList>
            <person name="Vignale AGUSTIN F."/>
            <person name="Sosa J E."/>
            <person name="Modenutti C."/>
        </authorList>
    </citation>
    <scope>NUCLEOTIDE SEQUENCE [LARGE SCALE GENOMIC DNA]</scope>
</reference>
<dbReference type="SUPFAM" id="SSF64484">
    <property type="entry name" value="beta and beta-prime subunits of DNA dependent RNA-polymerase"/>
    <property type="match status" value="1"/>
</dbReference>
<dbReference type="AlphaFoldDB" id="A0ABC8T3S6"/>
<dbReference type="EMBL" id="CAUOFW020003946">
    <property type="protein sequence ID" value="CAK9162735.1"/>
    <property type="molecule type" value="Genomic_DNA"/>
</dbReference>
<evidence type="ECO:0000313" key="1">
    <source>
        <dbReference type="EMBL" id="CAK9162735.1"/>
    </source>
</evidence>
<name>A0ABC8T3S6_9AQUA</name>
<proteinExistence type="predicted"/>
<feature type="non-terminal residue" evidence="1">
    <location>
        <position position="1"/>
    </location>
</feature>
<accession>A0ABC8T3S6</accession>
<sequence length="86" mass="9927">DVQSIRVFYKVREGGVCQIRQTGSAEKDFSLIKQLPVENSEDVVYYKELGHFGYSELPIPVYHPDHGSELKRILSLLCLKMKNRMV</sequence>
<organism evidence="1 2">
    <name type="scientific">Ilex paraguariensis</name>
    <name type="common">yerba mate</name>
    <dbReference type="NCBI Taxonomy" id="185542"/>
    <lineage>
        <taxon>Eukaryota</taxon>
        <taxon>Viridiplantae</taxon>
        <taxon>Streptophyta</taxon>
        <taxon>Embryophyta</taxon>
        <taxon>Tracheophyta</taxon>
        <taxon>Spermatophyta</taxon>
        <taxon>Magnoliopsida</taxon>
        <taxon>eudicotyledons</taxon>
        <taxon>Gunneridae</taxon>
        <taxon>Pentapetalae</taxon>
        <taxon>asterids</taxon>
        <taxon>campanulids</taxon>
        <taxon>Aquifoliales</taxon>
        <taxon>Aquifoliaceae</taxon>
        <taxon>Ilex</taxon>
    </lineage>
</organism>
<dbReference type="Proteomes" id="UP001642360">
    <property type="component" value="Unassembled WGS sequence"/>
</dbReference>
<keyword evidence="2" id="KW-1185">Reference proteome</keyword>
<gene>
    <name evidence="1" type="ORF">ILEXP_LOCUS31681</name>
</gene>